<dbReference type="RefSeq" id="WP_238383867.1">
    <property type="nucleotide sequence ID" value="NZ_FOAF01000010.1"/>
</dbReference>
<evidence type="ECO:0000313" key="4">
    <source>
        <dbReference type="Proteomes" id="UP000199421"/>
    </source>
</evidence>
<keyword evidence="4" id="KW-1185">Reference proteome</keyword>
<dbReference type="Pfam" id="PF01464">
    <property type="entry name" value="SLT"/>
    <property type="match status" value="1"/>
</dbReference>
<dbReference type="PANTHER" id="PTHR37423">
    <property type="entry name" value="SOLUBLE LYTIC MUREIN TRANSGLYCOSYLASE-RELATED"/>
    <property type="match status" value="1"/>
</dbReference>
<dbReference type="EMBL" id="FOAF01000010">
    <property type="protein sequence ID" value="SEM29468.1"/>
    <property type="molecule type" value="Genomic_DNA"/>
</dbReference>
<dbReference type="PANTHER" id="PTHR37423:SF2">
    <property type="entry name" value="MEMBRANE-BOUND LYTIC MUREIN TRANSGLYCOSYLASE C"/>
    <property type="match status" value="1"/>
</dbReference>
<dbReference type="AlphaFoldDB" id="A0A1H7X8L1"/>
<organism evidence="3 4">
    <name type="scientific">Olivibacter domesticus</name>
    <name type="common">Pseudosphingobacterium domesticum</name>
    <dbReference type="NCBI Taxonomy" id="407022"/>
    <lineage>
        <taxon>Bacteria</taxon>
        <taxon>Pseudomonadati</taxon>
        <taxon>Bacteroidota</taxon>
        <taxon>Sphingobacteriia</taxon>
        <taxon>Sphingobacteriales</taxon>
        <taxon>Sphingobacteriaceae</taxon>
        <taxon>Olivibacter</taxon>
    </lineage>
</organism>
<reference evidence="4" key="1">
    <citation type="submission" date="2016-10" db="EMBL/GenBank/DDBJ databases">
        <authorList>
            <person name="Varghese N."/>
            <person name="Submissions S."/>
        </authorList>
    </citation>
    <scope>NUCLEOTIDE SEQUENCE [LARGE SCALE GENOMIC DNA]</scope>
    <source>
        <strain evidence="4">DSM 18733</strain>
    </source>
</reference>
<dbReference type="InterPro" id="IPR023346">
    <property type="entry name" value="Lysozyme-like_dom_sf"/>
</dbReference>
<name>A0A1H7X8L1_OLID1</name>
<sequence>MCMVVLVTLVLSKMFLYSTPIERNIKNAIPTNALSVDNIAKKKTIFSTLNFADEYLPSEDESVKKKIRRSLKAYSFAGLKTHKLHKNATSWFPKIEPILEQYGIPDDFKYLPLVESGLIEGTSHRGASGMWQFMPSTARAFGLKVNGSIDERQDVIKSTIAACKYLKVLYKDFGNWTLVAAAYNVGGGSLRKTIRNQKQGDYYKLKLNKETGNYVYKLISTKEIIENPKQYGYKLKNVPDRKLALKNDDTEELSRM</sequence>
<gene>
    <name evidence="3" type="ORF">SAMN05661044_04768</name>
</gene>
<proteinExistence type="inferred from homology"/>
<dbReference type="InterPro" id="IPR008258">
    <property type="entry name" value="Transglycosylase_SLT_dom_1"/>
</dbReference>
<feature type="domain" description="Transglycosylase SLT" evidence="2">
    <location>
        <begin position="108"/>
        <end position="204"/>
    </location>
</feature>
<dbReference type="CDD" id="cd16894">
    <property type="entry name" value="MltD-like"/>
    <property type="match status" value="1"/>
</dbReference>
<dbReference type="Gene3D" id="1.10.530.10">
    <property type="match status" value="1"/>
</dbReference>
<accession>A0A1H7X8L1</accession>
<protein>
    <submittedName>
        <fullName evidence="3">Transglycosylase SLT domain-containing protein</fullName>
    </submittedName>
</protein>
<comment type="similarity">
    <text evidence="1">Belongs to the transglycosylase Slt family.</text>
</comment>
<dbReference type="SUPFAM" id="SSF53955">
    <property type="entry name" value="Lysozyme-like"/>
    <property type="match status" value="1"/>
</dbReference>
<evidence type="ECO:0000259" key="2">
    <source>
        <dbReference type="Pfam" id="PF01464"/>
    </source>
</evidence>
<evidence type="ECO:0000313" key="3">
    <source>
        <dbReference type="EMBL" id="SEM29468.1"/>
    </source>
</evidence>
<evidence type="ECO:0000256" key="1">
    <source>
        <dbReference type="ARBA" id="ARBA00007734"/>
    </source>
</evidence>
<dbReference type="STRING" id="407022.SAMN05661044_04768"/>
<dbReference type="Proteomes" id="UP000199421">
    <property type="component" value="Unassembled WGS sequence"/>
</dbReference>